<gene>
    <name evidence="2" type="ordered locus">VIBHAR_04857</name>
</gene>
<evidence type="ECO:0000256" key="1">
    <source>
        <dbReference type="SAM" id="MobiDB-lite"/>
    </source>
</evidence>
<dbReference type="AlphaFoldDB" id="A7N5M9"/>
<organism evidence="2 3">
    <name type="scientific">Vibrio campbellii (strain ATCC BAA-1116)</name>
    <dbReference type="NCBI Taxonomy" id="2902295"/>
    <lineage>
        <taxon>Bacteria</taxon>
        <taxon>Pseudomonadati</taxon>
        <taxon>Pseudomonadota</taxon>
        <taxon>Gammaproteobacteria</taxon>
        <taxon>Vibrionales</taxon>
        <taxon>Vibrionaceae</taxon>
        <taxon>Vibrio</taxon>
    </lineage>
</organism>
<feature type="compositionally biased region" description="Polar residues" evidence="1">
    <location>
        <begin position="20"/>
        <end position="30"/>
    </location>
</feature>
<proteinExistence type="predicted"/>
<dbReference type="PATRIC" id="fig|338187.36.peg.3742"/>
<evidence type="ECO:0000313" key="3">
    <source>
        <dbReference type="Proteomes" id="UP000008152"/>
    </source>
</evidence>
<dbReference type="KEGG" id="vha:VIBHAR_04857"/>
<name>A7N5M9_VIBC1</name>
<reference evidence="2 3" key="1">
    <citation type="submission" date="2007-08" db="EMBL/GenBank/DDBJ databases">
        <authorList>
            <consortium name="The Vibrio harveyi Genome Sequencing Project"/>
            <person name="Bassler B."/>
            <person name="Clifton S.W."/>
            <person name="Fulton L."/>
            <person name="Delehaunty K."/>
            <person name="Fronick C."/>
            <person name="Harrison M."/>
            <person name="Markivic C."/>
            <person name="Fulton R."/>
            <person name="Tin-Wollam A.-M."/>
            <person name="Shah N."/>
            <person name="Pepin K."/>
            <person name="Nash W."/>
            <person name="Thiruvilangam P."/>
            <person name="Bhonagiri V."/>
            <person name="Waters C."/>
            <person name="Tu K.C."/>
            <person name="Irgon J."/>
            <person name="Wilson R.K."/>
        </authorList>
    </citation>
    <scope>NUCLEOTIDE SEQUENCE [LARGE SCALE GENOMIC DNA]</scope>
    <source>
        <strain evidence="3">ATCC BAA-1116 / BB120</strain>
    </source>
</reference>
<sequence length="40" mass="4820">MRLINHQTYEFIYTPSHHVSQTQKYAPSTRTELRPNKSKM</sequence>
<dbReference type="Proteomes" id="UP000008152">
    <property type="component" value="Chromosome II"/>
</dbReference>
<dbReference type="EMBL" id="CP000790">
    <property type="protein sequence ID" value="ABU72765.1"/>
    <property type="molecule type" value="Genomic_DNA"/>
</dbReference>
<accession>A7N5M9</accession>
<feature type="compositionally biased region" description="Basic and acidic residues" evidence="1">
    <location>
        <begin position="31"/>
        <end position="40"/>
    </location>
</feature>
<protein>
    <submittedName>
        <fullName evidence="2">Uncharacterized protein</fullName>
    </submittedName>
</protein>
<evidence type="ECO:0000313" key="2">
    <source>
        <dbReference type="EMBL" id="ABU72765.1"/>
    </source>
</evidence>
<feature type="region of interest" description="Disordered" evidence="1">
    <location>
        <begin position="20"/>
        <end position="40"/>
    </location>
</feature>